<dbReference type="GO" id="GO:0046983">
    <property type="term" value="F:protein dimerization activity"/>
    <property type="evidence" value="ECO:0007669"/>
    <property type="project" value="InterPro"/>
</dbReference>
<evidence type="ECO:0000256" key="6">
    <source>
        <dbReference type="ARBA" id="ARBA00022777"/>
    </source>
</evidence>
<evidence type="ECO:0000256" key="5">
    <source>
        <dbReference type="ARBA" id="ARBA00022741"/>
    </source>
</evidence>
<dbReference type="InterPro" id="IPR036890">
    <property type="entry name" value="HATPase_C_sf"/>
</dbReference>
<dbReference type="SUPFAM" id="SSF55874">
    <property type="entry name" value="ATPase domain of HSP90 chaperone/DNA topoisomerase II/histidine kinase"/>
    <property type="match status" value="1"/>
</dbReference>
<evidence type="ECO:0000256" key="2">
    <source>
        <dbReference type="ARBA" id="ARBA00012438"/>
    </source>
</evidence>
<dbReference type="SMART" id="SM00387">
    <property type="entry name" value="HATPase_c"/>
    <property type="match status" value="1"/>
</dbReference>
<reference evidence="11" key="2">
    <citation type="submission" date="2020-09" db="EMBL/GenBank/DDBJ databases">
        <authorList>
            <person name="Sun Q."/>
            <person name="Ohkuma M."/>
        </authorList>
    </citation>
    <scope>NUCLEOTIDE SEQUENCE</scope>
    <source>
        <strain evidence="11">JCM 3313</strain>
    </source>
</reference>
<feature type="transmembrane region" description="Helical" evidence="9">
    <location>
        <begin position="120"/>
        <end position="138"/>
    </location>
</feature>
<dbReference type="EMBL" id="BMRG01000014">
    <property type="protein sequence ID" value="GGP73744.1"/>
    <property type="molecule type" value="Genomic_DNA"/>
</dbReference>
<dbReference type="GO" id="GO:0000155">
    <property type="term" value="F:phosphorelay sensor kinase activity"/>
    <property type="evidence" value="ECO:0007669"/>
    <property type="project" value="InterPro"/>
</dbReference>
<dbReference type="GO" id="GO:0005524">
    <property type="term" value="F:ATP binding"/>
    <property type="evidence" value="ECO:0007669"/>
    <property type="project" value="UniProtKB-KW"/>
</dbReference>
<evidence type="ECO:0000259" key="10">
    <source>
        <dbReference type="SMART" id="SM00387"/>
    </source>
</evidence>
<evidence type="ECO:0000256" key="4">
    <source>
        <dbReference type="ARBA" id="ARBA00022679"/>
    </source>
</evidence>
<keyword evidence="7" id="KW-0067">ATP-binding</keyword>
<dbReference type="EC" id="2.7.13.3" evidence="2"/>
<dbReference type="Proteomes" id="UP000639606">
    <property type="component" value="Unassembled WGS sequence"/>
</dbReference>
<reference evidence="11" key="1">
    <citation type="journal article" date="2014" name="Int. J. Syst. Evol. Microbiol.">
        <title>Complete genome sequence of Corynebacterium casei LMG S-19264T (=DSM 44701T), isolated from a smear-ripened cheese.</title>
        <authorList>
            <consortium name="US DOE Joint Genome Institute (JGI-PGF)"/>
            <person name="Walter F."/>
            <person name="Albersmeier A."/>
            <person name="Kalinowski J."/>
            <person name="Ruckert C."/>
        </authorList>
    </citation>
    <scope>NUCLEOTIDE SEQUENCE</scope>
    <source>
        <strain evidence="11">JCM 3313</strain>
    </source>
</reference>
<name>A0A918EGR7_9PSEU</name>
<dbReference type="GO" id="GO:0016020">
    <property type="term" value="C:membrane"/>
    <property type="evidence" value="ECO:0007669"/>
    <property type="project" value="InterPro"/>
</dbReference>
<keyword evidence="9" id="KW-1133">Transmembrane helix</keyword>
<keyword evidence="8" id="KW-0902">Two-component regulatory system</keyword>
<evidence type="ECO:0000256" key="9">
    <source>
        <dbReference type="SAM" id="Phobius"/>
    </source>
</evidence>
<evidence type="ECO:0000256" key="1">
    <source>
        <dbReference type="ARBA" id="ARBA00000085"/>
    </source>
</evidence>
<dbReference type="Pfam" id="PF02518">
    <property type="entry name" value="HATPase_c"/>
    <property type="match status" value="1"/>
</dbReference>
<dbReference type="InterPro" id="IPR050482">
    <property type="entry name" value="Sensor_HK_TwoCompSys"/>
</dbReference>
<accession>A0A918EGR7</accession>
<organism evidence="11 12">
    <name type="scientific">Saccharothrix coeruleofusca</name>
    <dbReference type="NCBI Taxonomy" id="33919"/>
    <lineage>
        <taxon>Bacteria</taxon>
        <taxon>Bacillati</taxon>
        <taxon>Actinomycetota</taxon>
        <taxon>Actinomycetes</taxon>
        <taxon>Pseudonocardiales</taxon>
        <taxon>Pseudonocardiaceae</taxon>
        <taxon>Saccharothrix</taxon>
    </lineage>
</organism>
<dbReference type="Pfam" id="PF07730">
    <property type="entry name" value="HisKA_3"/>
    <property type="match status" value="1"/>
</dbReference>
<keyword evidence="6" id="KW-0418">Kinase</keyword>
<dbReference type="InterPro" id="IPR003594">
    <property type="entry name" value="HATPase_dom"/>
</dbReference>
<keyword evidence="3" id="KW-0597">Phosphoprotein</keyword>
<evidence type="ECO:0000256" key="3">
    <source>
        <dbReference type="ARBA" id="ARBA00022553"/>
    </source>
</evidence>
<dbReference type="PANTHER" id="PTHR24421:SF10">
    <property type="entry name" value="NITRATE_NITRITE SENSOR PROTEIN NARQ"/>
    <property type="match status" value="1"/>
</dbReference>
<dbReference type="CDD" id="cd16917">
    <property type="entry name" value="HATPase_UhpB-NarQ-NarX-like"/>
    <property type="match status" value="1"/>
</dbReference>
<sequence>MGVVDLWLGEFSGQGNTRLPWAVAMVAVALCAGWPGPRGLPALAAAQAACAAGMWWTTRHDQTVEMPFTLSATAAALGVLALLVWRGEPRWTALAAPVLAVSVLAQPLRGDAEDLRTTVGVLVLALGVAVAVTAGLVARSATVARTRQVERARAAQRAEFARDLHDFVAHHVAGIVVHAQGAAAVARTDPELVLSALREIEHAGTEAVDAMRRMVGLLRDAADDRAPGVVEVPTLVESFRRTSGLLVGLDVRGPFTDVRPDTSAAAYRVVMEALTNARKHAHGASAVEVSVHRTGGHLEVRVIDNGRPAPEHSGGFGLRGLRERVVAAGGTLSAGPAPREGWAVEASLPVGEDA</sequence>
<comment type="catalytic activity">
    <reaction evidence="1">
        <text>ATP + protein L-histidine = ADP + protein N-phospho-L-histidine.</text>
        <dbReference type="EC" id="2.7.13.3"/>
    </reaction>
</comment>
<dbReference type="PANTHER" id="PTHR24421">
    <property type="entry name" value="NITRATE/NITRITE SENSOR PROTEIN NARX-RELATED"/>
    <property type="match status" value="1"/>
</dbReference>
<dbReference type="InterPro" id="IPR011712">
    <property type="entry name" value="Sig_transdc_His_kin_sub3_dim/P"/>
</dbReference>
<evidence type="ECO:0000313" key="12">
    <source>
        <dbReference type="Proteomes" id="UP000639606"/>
    </source>
</evidence>
<dbReference type="Gene3D" id="3.30.565.10">
    <property type="entry name" value="Histidine kinase-like ATPase, C-terminal domain"/>
    <property type="match status" value="1"/>
</dbReference>
<comment type="caution">
    <text evidence="11">The sequence shown here is derived from an EMBL/GenBank/DDBJ whole genome shotgun (WGS) entry which is preliminary data.</text>
</comment>
<proteinExistence type="predicted"/>
<keyword evidence="5" id="KW-0547">Nucleotide-binding</keyword>
<keyword evidence="4" id="KW-0808">Transferase</keyword>
<evidence type="ECO:0000256" key="8">
    <source>
        <dbReference type="ARBA" id="ARBA00023012"/>
    </source>
</evidence>
<keyword evidence="12" id="KW-1185">Reference proteome</keyword>
<evidence type="ECO:0000313" key="11">
    <source>
        <dbReference type="EMBL" id="GGP73744.1"/>
    </source>
</evidence>
<keyword evidence="9" id="KW-0812">Transmembrane</keyword>
<dbReference type="Gene3D" id="1.20.5.1930">
    <property type="match status" value="1"/>
</dbReference>
<feature type="domain" description="Histidine kinase/HSP90-like ATPase" evidence="10">
    <location>
        <begin position="261"/>
        <end position="352"/>
    </location>
</feature>
<evidence type="ECO:0000256" key="7">
    <source>
        <dbReference type="ARBA" id="ARBA00022840"/>
    </source>
</evidence>
<gene>
    <name evidence="11" type="ORF">GCM10010185_53950</name>
</gene>
<protein>
    <recommendedName>
        <fullName evidence="2">histidine kinase</fullName>
        <ecNumber evidence="2">2.7.13.3</ecNumber>
    </recommendedName>
</protein>
<keyword evidence="9" id="KW-0472">Membrane</keyword>
<dbReference type="AlphaFoldDB" id="A0A918EGR7"/>
<feature type="transmembrane region" description="Helical" evidence="9">
    <location>
        <begin position="66"/>
        <end position="84"/>
    </location>
</feature>